<dbReference type="RefSeq" id="WP_091234980.1">
    <property type="nucleotide sequence ID" value="NZ_FMKA01000017.1"/>
</dbReference>
<dbReference type="PROSITE" id="PS51257">
    <property type="entry name" value="PROKAR_LIPOPROTEIN"/>
    <property type="match status" value="1"/>
</dbReference>
<dbReference type="PANTHER" id="PTHR43829">
    <property type="entry name" value="AQUAPORIN OR AQUAGLYCEROPORIN RELATED"/>
    <property type="match status" value="1"/>
</dbReference>
<keyword evidence="3 7" id="KW-0813">Transport</keyword>
<feature type="transmembrane region" description="Helical" evidence="8">
    <location>
        <begin position="149"/>
        <end position="169"/>
    </location>
</feature>
<dbReference type="PRINTS" id="PR00783">
    <property type="entry name" value="MINTRINSICP"/>
</dbReference>
<proteinExistence type="inferred from homology"/>
<protein>
    <submittedName>
        <fullName evidence="9">Glycerol uptake facilitator protein</fullName>
    </submittedName>
</protein>
<feature type="transmembrane region" description="Helical" evidence="8">
    <location>
        <begin position="181"/>
        <end position="200"/>
    </location>
</feature>
<dbReference type="STRING" id="1619234.SAMN05421730_10171"/>
<name>A0A1D3TVE9_9FIRM</name>
<evidence type="ECO:0000256" key="1">
    <source>
        <dbReference type="ARBA" id="ARBA00004141"/>
    </source>
</evidence>
<dbReference type="OrthoDB" id="9807293at2"/>
<feature type="transmembrane region" description="Helical" evidence="8">
    <location>
        <begin position="235"/>
        <end position="257"/>
    </location>
</feature>
<dbReference type="Pfam" id="PF00230">
    <property type="entry name" value="MIP"/>
    <property type="match status" value="1"/>
</dbReference>
<evidence type="ECO:0000313" key="10">
    <source>
        <dbReference type="Proteomes" id="UP000199315"/>
    </source>
</evidence>
<evidence type="ECO:0000256" key="6">
    <source>
        <dbReference type="ARBA" id="ARBA00023136"/>
    </source>
</evidence>
<dbReference type="InterPro" id="IPR050363">
    <property type="entry name" value="MIP/Aquaporin"/>
</dbReference>
<dbReference type="InterPro" id="IPR000425">
    <property type="entry name" value="MIP"/>
</dbReference>
<dbReference type="Gene3D" id="1.20.1080.10">
    <property type="entry name" value="Glycerol uptake facilitator protein"/>
    <property type="match status" value="1"/>
</dbReference>
<evidence type="ECO:0000256" key="3">
    <source>
        <dbReference type="ARBA" id="ARBA00022448"/>
    </source>
</evidence>
<dbReference type="InterPro" id="IPR022357">
    <property type="entry name" value="MIP_CS"/>
</dbReference>
<evidence type="ECO:0000256" key="8">
    <source>
        <dbReference type="SAM" id="Phobius"/>
    </source>
</evidence>
<evidence type="ECO:0000256" key="5">
    <source>
        <dbReference type="ARBA" id="ARBA00022989"/>
    </source>
</evidence>
<dbReference type="Proteomes" id="UP000199315">
    <property type="component" value="Unassembled WGS sequence"/>
</dbReference>
<dbReference type="AlphaFoldDB" id="A0A1D3TVE9"/>
<dbReference type="GO" id="GO:0005886">
    <property type="term" value="C:plasma membrane"/>
    <property type="evidence" value="ECO:0007669"/>
    <property type="project" value="TreeGrafter"/>
</dbReference>
<dbReference type="InterPro" id="IPR023271">
    <property type="entry name" value="Aquaporin-like"/>
</dbReference>
<dbReference type="EMBL" id="FMKA01000017">
    <property type="protein sequence ID" value="SCP98123.1"/>
    <property type="molecule type" value="Genomic_DNA"/>
</dbReference>
<evidence type="ECO:0000256" key="4">
    <source>
        <dbReference type="ARBA" id="ARBA00022692"/>
    </source>
</evidence>
<sequence>MKNYKREFMGELLGTFILVLFGCGTVANSILFDSYQGIVQIALMWGIGVSLAIYITRHLSCAHLNPAVTIAMAANGRMNIRKVPAYLAAQFSGAFLAGIVLYGLFAANISEYESINGIVRGTPESMAVAKMFGEYYQSAGGSAAVSMPIAMAAEGLGTFLLVLMIFGMTEGCNLGKPDNNLAPLFIGLSVSSSTCLVGPLTQAGLNPARDVGPRLAAWIFGWGSAAFPDSTGGFFFVYMLAPVIGALLAGTLFTGVLQNLMQQQKEECCTGRAKPDREACGCGDRSSCNENN</sequence>
<comment type="subcellular location">
    <subcellularLocation>
        <location evidence="1">Membrane</location>
        <topology evidence="1">Multi-pass membrane protein</topology>
    </subcellularLocation>
</comment>
<dbReference type="GO" id="GO:0015250">
    <property type="term" value="F:water channel activity"/>
    <property type="evidence" value="ECO:0007669"/>
    <property type="project" value="TreeGrafter"/>
</dbReference>
<dbReference type="GO" id="GO:0015254">
    <property type="term" value="F:glycerol channel activity"/>
    <property type="evidence" value="ECO:0007669"/>
    <property type="project" value="TreeGrafter"/>
</dbReference>
<keyword evidence="10" id="KW-1185">Reference proteome</keyword>
<evidence type="ECO:0000256" key="7">
    <source>
        <dbReference type="RuleBase" id="RU000477"/>
    </source>
</evidence>
<keyword evidence="6 8" id="KW-0472">Membrane</keyword>
<keyword evidence="5 8" id="KW-1133">Transmembrane helix</keyword>
<comment type="similarity">
    <text evidence="2 7">Belongs to the MIP/aquaporin (TC 1.A.8) family.</text>
</comment>
<dbReference type="SUPFAM" id="SSF81338">
    <property type="entry name" value="Aquaporin-like"/>
    <property type="match status" value="1"/>
</dbReference>
<evidence type="ECO:0000256" key="2">
    <source>
        <dbReference type="ARBA" id="ARBA00006175"/>
    </source>
</evidence>
<feature type="transmembrane region" description="Helical" evidence="8">
    <location>
        <begin position="38"/>
        <end position="56"/>
    </location>
</feature>
<keyword evidence="4 7" id="KW-0812">Transmembrane</keyword>
<evidence type="ECO:0000313" key="9">
    <source>
        <dbReference type="EMBL" id="SCP98123.1"/>
    </source>
</evidence>
<accession>A0A1D3TVE9</accession>
<reference evidence="9 10" key="1">
    <citation type="submission" date="2016-09" db="EMBL/GenBank/DDBJ databases">
        <authorList>
            <person name="Capua I."/>
            <person name="De Benedictis P."/>
            <person name="Joannis T."/>
            <person name="Lombin L.H."/>
            <person name="Cattoli G."/>
        </authorList>
    </citation>
    <scope>NUCLEOTIDE SEQUENCE [LARGE SCALE GENOMIC DNA]</scope>
    <source>
        <strain evidence="9 10">GluBS11</strain>
    </source>
</reference>
<organism evidence="9 10">
    <name type="scientific">Anaerobium acetethylicum</name>
    <dbReference type="NCBI Taxonomy" id="1619234"/>
    <lineage>
        <taxon>Bacteria</taxon>
        <taxon>Bacillati</taxon>
        <taxon>Bacillota</taxon>
        <taxon>Clostridia</taxon>
        <taxon>Lachnospirales</taxon>
        <taxon>Lachnospiraceae</taxon>
        <taxon>Anaerobium</taxon>
    </lineage>
</organism>
<feature type="transmembrane region" description="Helical" evidence="8">
    <location>
        <begin position="12"/>
        <end position="32"/>
    </location>
</feature>
<dbReference type="PANTHER" id="PTHR43829:SF9">
    <property type="entry name" value="AQUAPORIN-9"/>
    <property type="match status" value="1"/>
</dbReference>
<feature type="transmembrane region" description="Helical" evidence="8">
    <location>
        <begin position="85"/>
        <end position="105"/>
    </location>
</feature>
<gene>
    <name evidence="9" type="ORF">SAMN05421730_10171</name>
</gene>
<dbReference type="PROSITE" id="PS00221">
    <property type="entry name" value="MIP"/>
    <property type="match status" value="1"/>
</dbReference>